<comment type="pathway">
    <text evidence="8">Amino-sugar metabolism; N-acetylneuraminate degradation; D-fructose 6-phosphate from N-acetylneuraminate: step 4/5.</text>
</comment>
<dbReference type="PIRSF" id="PIRSF038994">
    <property type="entry name" value="NagA"/>
    <property type="match status" value="1"/>
</dbReference>
<keyword evidence="4 11" id="KW-0479">Metal-binding</keyword>
<dbReference type="InterPro" id="IPR006680">
    <property type="entry name" value="Amidohydro-rel"/>
</dbReference>
<comment type="catalytic activity">
    <reaction evidence="7">
        <text>N-acetyl-D-glucosamine 6-phosphate + H2O = D-glucosamine 6-phosphate + acetate</text>
        <dbReference type="Rhea" id="RHEA:22936"/>
        <dbReference type="ChEBI" id="CHEBI:15377"/>
        <dbReference type="ChEBI" id="CHEBI:30089"/>
        <dbReference type="ChEBI" id="CHEBI:57513"/>
        <dbReference type="ChEBI" id="CHEBI:58725"/>
        <dbReference type="EC" id="3.5.1.25"/>
    </reaction>
</comment>
<proteinExistence type="inferred from homology"/>
<comment type="cofactor">
    <cofactor evidence="11">
        <name>a divalent metal cation</name>
        <dbReference type="ChEBI" id="CHEBI:60240"/>
    </cofactor>
    <text evidence="11">Binds 1 divalent metal cation per subunit.</text>
</comment>
<feature type="binding site" evidence="11">
    <location>
        <position position="204"/>
    </location>
    <ligand>
        <name>Zn(2+)</name>
        <dbReference type="ChEBI" id="CHEBI:29105"/>
    </ligand>
</feature>
<dbReference type="Gene3D" id="3.20.20.140">
    <property type="entry name" value="Metal-dependent hydrolases"/>
    <property type="match status" value="1"/>
</dbReference>
<dbReference type="EMBL" id="JACXAH010000002">
    <property type="protein sequence ID" value="MBD1370944.1"/>
    <property type="molecule type" value="Genomic_DNA"/>
</dbReference>
<evidence type="ECO:0000256" key="10">
    <source>
        <dbReference type="PIRSR" id="PIRSR038994-1"/>
    </source>
</evidence>
<evidence type="ECO:0000256" key="2">
    <source>
        <dbReference type="ARBA" id="ARBA00011899"/>
    </source>
</evidence>
<dbReference type="GO" id="GO:0006046">
    <property type="term" value="P:N-acetylglucosamine catabolic process"/>
    <property type="evidence" value="ECO:0007669"/>
    <property type="project" value="TreeGrafter"/>
</dbReference>
<organism evidence="13 14">
    <name type="scientific">Polycladospora coralii</name>
    <dbReference type="NCBI Taxonomy" id="2771432"/>
    <lineage>
        <taxon>Bacteria</taxon>
        <taxon>Bacillati</taxon>
        <taxon>Bacillota</taxon>
        <taxon>Bacilli</taxon>
        <taxon>Bacillales</taxon>
        <taxon>Thermoactinomycetaceae</taxon>
        <taxon>Polycladospora</taxon>
    </lineage>
</organism>
<dbReference type="InterPro" id="IPR003764">
    <property type="entry name" value="GlcNAc_6-P_deAcase"/>
</dbReference>
<dbReference type="GO" id="GO:0046872">
    <property type="term" value="F:metal ion binding"/>
    <property type="evidence" value="ECO:0007669"/>
    <property type="project" value="UniProtKB-KW"/>
</dbReference>
<feature type="binding site" evidence="11">
    <location>
        <position position="225"/>
    </location>
    <ligand>
        <name>Zn(2+)</name>
        <dbReference type="ChEBI" id="CHEBI:29105"/>
    </ligand>
</feature>
<evidence type="ECO:0000256" key="3">
    <source>
        <dbReference type="ARBA" id="ARBA00018029"/>
    </source>
</evidence>
<dbReference type="SUPFAM" id="SSF51338">
    <property type="entry name" value="Composite domain of metallo-dependent hydrolases"/>
    <property type="match status" value="1"/>
</dbReference>
<evidence type="ECO:0000256" key="9">
    <source>
        <dbReference type="PIRNR" id="PIRNR038994"/>
    </source>
</evidence>
<evidence type="ECO:0000313" key="13">
    <source>
        <dbReference type="EMBL" id="MBD1370944.1"/>
    </source>
</evidence>
<dbReference type="PANTHER" id="PTHR11113">
    <property type="entry name" value="N-ACETYLGLUCOSAMINE-6-PHOSPHATE DEACETYLASE"/>
    <property type="match status" value="1"/>
</dbReference>
<name>A0A926NC98_9BACL</name>
<keyword evidence="5 9" id="KW-0378">Hydrolase</keyword>
<dbReference type="RefSeq" id="WP_191139153.1">
    <property type="nucleotide sequence ID" value="NZ_JACXAG020000002.1"/>
</dbReference>
<evidence type="ECO:0000313" key="14">
    <source>
        <dbReference type="Proteomes" id="UP000661691"/>
    </source>
</evidence>
<evidence type="ECO:0000256" key="6">
    <source>
        <dbReference type="ARBA" id="ARBA00023277"/>
    </source>
</evidence>
<evidence type="ECO:0000259" key="12">
    <source>
        <dbReference type="Pfam" id="PF01979"/>
    </source>
</evidence>
<dbReference type="InterPro" id="IPR032466">
    <property type="entry name" value="Metal_Hydrolase"/>
</dbReference>
<dbReference type="EC" id="3.5.1.25" evidence="2"/>
<protein>
    <recommendedName>
        <fullName evidence="3">N-acetylglucosamine-6-phosphate deacetylase</fullName>
        <ecNumber evidence="2">3.5.1.25</ecNumber>
    </recommendedName>
</protein>
<accession>A0A926NC98</accession>
<evidence type="ECO:0000256" key="7">
    <source>
        <dbReference type="ARBA" id="ARBA00047647"/>
    </source>
</evidence>
<dbReference type="AlphaFoldDB" id="A0A926NC98"/>
<dbReference type="NCBIfam" id="TIGR00221">
    <property type="entry name" value="nagA"/>
    <property type="match status" value="1"/>
</dbReference>
<feature type="binding site" evidence="11">
    <location>
        <position position="138"/>
    </location>
    <ligand>
        <name>Zn(2+)</name>
        <dbReference type="ChEBI" id="CHEBI:29105"/>
    </ligand>
</feature>
<feature type="active site" description="Proton donor/acceptor" evidence="10">
    <location>
        <position position="283"/>
    </location>
</feature>
<gene>
    <name evidence="13" type="primary">nagA</name>
    <name evidence="13" type="ORF">IC620_01025</name>
</gene>
<dbReference type="FunFam" id="3.20.20.140:FF:000004">
    <property type="entry name" value="N-acetylglucosamine-6-phosphate deacetylase"/>
    <property type="match status" value="1"/>
</dbReference>
<evidence type="ECO:0000256" key="5">
    <source>
        <dbReference type="ARBA" id="ARBA00022801"/>
    </source>
</evidence>
<keyword evidence="14" id="KW-1185">Reference proteome</keyword>
<sequence length="394" mass="43272">MAYLNSFSLVNGEIYAEERWIPHGFVRVNAGKIVSVGSMSEYDRAPYETVIEIPVRAKVVPGFIDVHLHGVAGSDFMDGTQLSLHTISEALPEEGTTSFLATTLSQSPAMIERAMVHIRQWMTQSNFKGAQCLGLHLEGPFLHPQKAGAQPVQWLTTPDLSLIRKWQKMAQGAIKIVTLAPELEGGMTLIRMLTQMGIKVSIGHSNATYQEAMFALNCGASHITHLYNQMSGLHHRDPGIVGAAFWHPNCTVELIVDGIHVCKEMVQLAYQQITSERLICITDAMRGKKQAPGMYDLAGQQVQVKGKQAMLPDGTLAGSLLSMNEALRSLYQMTGCSLSDVIHTATRNPAQMLGIYGRKGSIKVGKDGDLVIMNENFDILATFIMGKEIYTKNQ</sequence>
<evidence type="ECO:0000256" key="1">
    <source>
        <dbReference type="ARBA" id="ARBA00010716"/>
    </source>
</evidence>
<dbReference type="SUPFAM" id="SSF51556">
    <property type="entry name" value="Metallo-dependent hydrolases"/>
    <property type="match status" value="1"/>
</dbReference>
<dbReference type="CDD" id="cd00854">
    <property type="entry name" value="NagA"/>
    <property type="match status" value="1"/>
</dbReference>
<dbReference type="InterPro" id="IPR011059">
    <property type="entry name" value="Metal-dep_hydrolase_composite"/>
</dbReference>
<evidence type="ECO:0000256" key="8">
    <source>
        <dbReference type="ARBA" id="ARBA00060590"/>
    </source>
</evidence>
<comment type="caution">
    <text evidence="13">The sequence shown here is derived from an EMBL/GenBank/DDBJ whole genome shotgun (WGS) entry which is preliminary data.</text>
</comment>
<dbReference type="GO" id="GO:0008448">
    <property type="term" value="F:N-acetylglucosamine-6-phosphate deacetylase activity"/>
    <property type="evidence" value="ECO:0007669"/>
    <property type="project" value="UniProtKB-EC"/>
</dbReference>
<dbReference type="Gene3D" id="2.30.40.10">
    <property type="entry name" value="Urease, subunit C, domain 1"/>
    <property type="match status" value="1"/>
</dbReference>
<feature type="domain" description="Amidohydrolase-related" evidence="12">
    <location>
        <begin position="59"/>
        <end position="388"/>
    </location>
</feature>
<comment type="similarity">
    <text evidence="1 9">Belongs to the metallo-dependent hydrolases superfamily. NagA family.</text>
</comment>
<dbReference type="PANTHER" id="PTHR11113:SF14">
    <property type="entry name" value="N-ACETYLGLUCOSAMINE-6-PHOSPHATE DEACETYLASE"/>
    <property type="match status" value="1"/>
</dbReference>
<reference evidence="13" key="1">
    <citation type="submission" date="2020-09" db="EMBL/GenBank/DDBJ databases">
        <title>A novel bacterium of genus Hazenella, isolated from South China Sea.</title>
        <authorList>
            <person name="Huang H."/>
            <person name="Mo K."/>
            <person name="Hu Y."/>
        </authorList>
    </citation>
    <scope>NUCLEOTIDE SEQUENCE</scope>
    <source>
        <strain evidence="13">IB182357</strain>
    </source>
</reference>
<evidence type="ECO:0000256" key="4">
    <source>
        <dbReference type="ARBA" id="ARBA00022723"/>
    </source>
</evidence>
<keyword evidence="6 9" id="KW-0119">Carbohydrate metabolism</keyword>
<dbReference type="Proteomes" id="UP000661691">
    <property type="component" value="Unassembled WGS sequence"/>
</dbReference>
<evidence type="ECO:0000256" key="11">
    <source>
        <dbReference type="PIRSR" id="PIRSR038994-3"/>
    </source>
</evidence>
<dbReference type="Pfam" id="PF01979">
    <property type="entry name" value="Amidohydro_1"/>
    <property type="match status" value="1"/>
</dbReference>